<evidence type="ECO:0000256" key="1">
    <source>
        <dbReference type="ARBA" id="ARBA00006515"/>
    </source>
</evidence>
<dbReference type="GO" id="GO:0016491">
    <property type="term" value="F:oxidoreductase activity"/>
    <property type="evidence" value="ECO:0007669"/>
    <property type="project" value="UniProtKB-KW"/>
</dbReference>
<accession>A0A7X5ZP95</accession>
<keyword evidence="2" id="KW-0521">NADP</keyword>
<dbReference type="InterPro" id="IPR023210">
    <property type="entry name" value="NADP_OxRdtase_dom"/>
</dbReference>
<dbReference type="PRINTS" id="PR00069">
    <property type="entry name" value="ALDKETRDTASE"/>
</dbReference>
<reference evidence="5 6" key="1">
    <citation type="submission" date="2020-03" db="EMBL/GenBank/DDBJ databases">
        <title>Sequencing the genomes of 1000 actinobacteria strains.</title>
        <authorList>
            <person name="Klenk H.-P."/>
        </authorList>
    </citation>
    <scope>NUCLEOTIDE SEQUENCE [LARGE SCALE GENOMIC DNA]</scope>
    <source>
        <strain evidence="5 6">DSM 45685</strain>
    </source>
</reference>
<dbReference type="EMBL" id="JAAOYM010000001">
    <property type="protein sequence ID" value="NIJ10497.1"/>
    <property type="molecule type" value="Genomic_DNA"/>
</dbReference>
<dbReference type="InterPro" id="IPR036812">
    <property type="entry name" value="NAD(P)_OxRdtase_dom_sf"/>
</dbReference>
<keyword evidence="6" id="KW-1185">Reference proteome</keyword>
<keyword evidence="3" id="KW-0560">Oxidoreductase</keyword>
<evidence type="ECO:0000313" key="5">
    <source>
        <dbReference type="EMBL" id="NIJ10497.1"/>
    </source>
</evidence>
<dbReference type="Gene3D" id="3.20.20.100">
    <property type="entry name" value="NADP-dependent oxidoreductase domain"/>
    <property type="match status" value="1"/>
</dbReference>
<feature type="domain" description="NADP-dependent oxidoreductase" evidence="4">
    <location>
        <begin position="16"/>
        <end position="310"/>
    </location>
</feature>
<dbReference type="SUPFAM" id="SSF51430">
    <property type="entry name" value="NAD(P)-linked oxidoreductase"/>
    <property type="match status" value="1"/>
</dbReference>
<dbReference type="RefSeq" id="WP_167166644.1">
    <property type="nucleotide sequence ID" value="NZ_JAAOYM010000001.1"/>
</dbReference>
<name>A0A7X5ZP95_9PSEU</name>
<evidence type="ECO:0000256" key="2">
    <source>
        <dbReference type="ARBA" id="ARBA00022857"/>
    </source>
</evidence>
<sequence length="335" mass="36367">MQYRSVGIHDLRVSAIAYGNWLTHGGYADASTAAECIATALDVGITMFDTADIYADGRAEEILGTALSAVRRDSVVVSTKVGLRPGRPGHDKDLSRQHVLTSCHRSLRRLRTDYIDLYQAHRFDDETPLEETIGALAELVRRGDVRHVGVSEWTASQLRAGQAIAESLGIGLVSNQAQYSMLWRVIEPAVIPASTELGMTQVAFSPLAQGVLTGKYLPRVPWPERSRATAVRASSITRCLSNDVLERVQRLRPIADSLGVTLAQLGVAWVLQQPGVAAAVVGASNSSQLRETAAAAEVVLDLEVMRKIDETLGDIVDRDPAKAGKTYDVMARWRA</sequence>
<comment type="caution">
    <text evidence="5">The sequence shown here is derived from an EMBL/GenBank/DDBJ whole genome shotgun (WGS) entry which is preliminary data.</text>
</comment>
<evidence type="ECO:0000256" key="3">
    <source>
        <dbReference type="ARBA" id="ARBA00023002"/>
    </source>
</evidence>
<dbReference type="Pfam" id="PF00248">
    <property type="entry name" value="Aldo_ket_red"/>
    <property type="match status" value="1"/>
</dbReference>
<dbReference type="PANTHER" id="PTHR43150:SF2">
    <property type="entry name" value="HYPERKINETIC, ISOFORM M"/>
    <property type="match status" value="1"/>
</dbReference>
<dbReference type="InterPro" id="IPR005399">
    <property type="entry name" value="K_chnl_volt-dep_bsu_KCNAB-rel"/>
</dbReference>
<evidence type="ECO:0000259" key="4">
    <source>
        <dbReference type="Pfam" id="PF00248"/>
    </source>
</evidence>
<dbReference type="Proteomes" id="UP000545493">
    <property type="component" value="Unassembled WGS sequence"/>
</dbReference>
<proteinExistence type="inferred from homology"/>
<organism evidence="5 6">
    <name type="scientific">Saccharomonospora amisosensis</name>
    <dbReference type="NCBI Taxonomy" id="1128677"/>
    <lineage>
        <taxon>Bacteria</taxon>
        <taxon>Bacillati</taxon>
        <taxon>Actinomycetota</taxon>
        <taxon>Actinomycetes</taxon>
        <taxon>Pseudonocardiales</taxon>
        <taxon>Pseudonocardiaceae</taxon>
        <taxon>Saccharomonospora</taxon>
    </lineage>
</organism>
<dbReference type="PANTHER" id="PTHR43150">
    <property type="entry name" value="HYPERKINETIC, ISOFORM M"/>
    <property type="match status" value="1"/>
</dbReference>
<dbReference type="InterPro" id="IPR020471">
    <property type="entry name" value="AKR"/>
</dbReference>
<gene>
    <name evidence="5" type="ORF">FHU38_000841</name>
</gene>
<comment type="similarity">
    <text evidence="1">Belongs to the shaker potassium channel beta subunit family.</text>
</comment>
<evidence type="ECO:0000313" key="6">
    <source>
        <dbReference type="Proteomes" id="UP000545493"/>
    </source>
</evidence>
<dbReference type="AlphaFoldDB" id="A0A7X5ZP95"/>
<protein>
    <submittedName>
        <fullName evidence="5">Aryl-alcohol dehydrogenase-like predicted oxidoreductase</fullName>
    </submittedName>
</protein>